<organism evidence="1 2">
    <name type="scientific">Vibrio rotiferianus</name>
    <dbReference type="NCBI Taxonomy" id="190895"/>
    <lineage>
        <taxon>Bacteria</taxon>
        <taxon>Pseudomonadati</taxon>
        <taxon>Pseudomonadota</taxon>
        <taxon>Gammaproteobacteria</taxon>
        <taxon>Vibrionales</taxon>
        <taxon>Vibrionaceae</taxon>
        <taxon>Vibrio</taxon>
    </lineage>
</organism>
<evidence type="ECO:0000313" key="2">
    <source>
        <dbReference type="Proteomes" id="UP000572072"/>
    </source>
</evidence>
<name>A0A7Y4E279_9VIBR</name>
<accession>A0A7Y4E279</accession>
<dbReference type="InterPro" id="IPR046033">
    <property type="entry name" value="DUF5991"/>
</dbReference>
<dbReference type="AlphaFoldDB" id="A0A7Y4E279"/>
<evidence type="ECO:0000313" key="1">
    <source>
        <dbReference type="EMBL" id="NOH48684.1"/>
    </source>
</evidence>
<dbReference type="Proteomes" id="UP000572072">
    <property type="component" value="Unassembled WGS sequence"/>
</dbReference>
<sequence length="138" mass="15321">MNGLLSTLLLSFAALVSLPPSWDGNYRCELDLGENAAGQSAWGEYELSISKDSCSLDAKGFQLDESVVCSTKAQGDRLDVRFKSYSNGELSNLFGVQVYRVKETLFSLERGQKGLLTHWLSYWPGEPAPKSQSCFKRK</sequence>
<proteinExistence type="predicted"/>
<dbReference type="Pfam" id="PF19453">
    <property type="entry name" value="DUF5991"/>
    <property type="match status" value="1"/>
</dbReference>
<gene>
    <name evidence="1" type="ORF">F0262_11530</name>
</gene>
<comment type="caution">
    <text evidence="1">The sequence shown here is derived from an EMBL/GenBank/DDBJ whole genome shotgun (WGS) entry which is preliminary data.</text>
</comment>
<dbReference type="EMBL" id="VTYN01000010">
    <property type="protein sequence ID" value="NOH48684.1"/>
    <property type="molecule type" value="Genomic_DNA"/>
</dbReference>
<reference evidence="1 2" key="1">
    <citation type="submission" date="2019-08" db="EMBL/GenBank/DDBJ databases">
        <title>Draft genome sequencing and comparative genomics of hatchery-associated Vibrios.</title>
        <authorList>
            <person name="Kehlet-Delgado H."/>
            <person name="Mueller R.S."/>
        </authorList>
    </citation>
    <scope>NUCLEOTIDE SEQUENCE [LARGE SCALE GENOMIC DNA]</scope>
    <source>
        <strain evidence="1 2">00-78-3</strain>
    </source>
</reference>
<protein>
    <submittedName>
        <fullName evidence="1">Uncharacterized protein</fullName>
    </submittedName>
</protein>
<dbReference type="RefSeq" id="WP_171357987.1">
    <property type="nucleotide sequence ID" value="NZ_CAKMTX010000045.1"/>
</dbReference>